<accession>A0A166D511</accession>
<dbReference type="AlphaFoldDB" id="A0A166D511"/>
<feature type="region of interest" description="Disordered" evidence="1">
    <location>
        <begin position="1"/>
        <end position="41"/>
    </location>
</feature>
<protein>
    <submittedName>
        <fullName evidence="2">Uncharacterized protein</fullName>
    </submittedName>
</protein>
<dbReference type="Gene3D" id="3.80.10.10">
    <property type="entry name" value="Ribonuclease Inhibitor"/>
    <property type="match status" value="1"/>
</dbReference>
<proteinExistence type="predicted"/>
<dbReference type="SUPFAM" id="SSF52047">
    <property type="entry name" value="RNI-like"/>
    <property type="match status" value="1"/>
</dbReference>
<gene>
    <name evidence="2" type="ORF">FIBSPDRAFT_980913</name>
</gene>
<dbReference type="OrthoDB" id="3023006at2759"/>
<reference evidence="2 3" key="1">
    <citation type="journal article" date="2016" name="Mol. Biol. Evol.">
        <title>Comparative Genomics of Early-Diverging Mushroom-Forming Fungi Provides Insights into the Origins of Lignocellulose Decay Capabilities.</title>
        <authorList>
            <person name="Nagy L.G."/>
            <person name="Riley R."/>
            <person name="Tritt A."/>
            <person name="Adam C."/>
            <person name="Daum C."/>
            <person name="Floudas D."/>
            <person name="Sun H."/>
            <person name="Yadav J.S."/>
            <person name="Pangilinan J."/>
            <person name="Larsson K.H."/>
            <person name="Matsuura K."/>
            <person name="Barry K."/>
            <person name="Labutti K."/>
            <person name="Kuo R."/>
            <person name="Ohm R.A."/>
            <person name="Bhattacharya S.S."/>
            <person name="Shirouzu T."/>
            <person name="Yoshinaga Y."/>
            <person name="Martin F.M."/>
            <person name="Grigoriev I.V."/>
            <person name="Hibbett D.S."/>
        </authorList>
    </citation>
    <scope>NUCLEOTIDE SEQUENCE [LARGE SCALE GENOMIC DNA]</scope>
    <source>
        <strain evidence="2 3">CBS 109695</strain>
    </source>
</reference>
<evidence type="ECO:0000313" key="2">
    <source>
        <dbReference type="EMBL" id="KZP14323.1"/>
    </source>
</evidence>
<dbReference type="InterPro" id="IPR032675">
    <property type="entry name" value="LRR_dom_sf"/>
</dbReference>
<evidence type="ECO:0000256" key="1">
    <source>
        <dbReference type="SAM" id="MobiDB-lite"/>
    </source>
</evidence>
<evidence type="ECO:0000313" key="3">
    <source>
        <dbReference type="Proteomes" id="UP000076532"/>
    </source>
</evidence>
<organism evidence="2 3">
    <name type="scientific">Athelia psychrophila</name>
    <dbReference type="NCBI Taxonomy" id="1759441"/>
    <lineage>
        <taxon>Eukaryota</taxon>
        <taxon>Fungi</taxon>
        <taxon>Dikarya</taxon>
        <taxon>Basidiomycota</taxon>
        <taxon>Agaricomycotina</taxon>
        <taxon>Agaricomycetes</taxon>
        <taxon>Agaricomycetidae</taxon>
        <taxon>Atheliales</taxon>
        <taxon>Atheliaceae</taxon>
        <taxon>Athelia</taxon>
    </lineage>
</organism>
<sequence>MTFAIDKTQIVDGREREHRTDAKRADMPEKKKDARWRSDDSDHTVTHSRHILLVQENRQFAMRQIPEDRRDRLQSLSEHLENFAITRRKLVSQISDLDDQAAPVQREYNELHNLDTPTSNTPDEVMAMIFKEGIFLERDSQDHFGELVSHVSHRWRGVALATPSLWTKIRYTARTPVERVIAYLSRSRLEPFDLEISGEVDLSLPSVLLQSLSDHIGRCDRMSFFDVDVTGDDLAPLLKRAFQQASPLLRSFRWAFGGGEFDLQGPLFEGGAPNLRIMDLDVPLDYVQAFGISTLKSITHLCLQGTRLDMSDSEAYGAMREVLMSLPTLAHLELVLEEMSNLAHLPPIVLPTVRFLHVANCCSSLNGIVKTFHSNSLTSLALSVWDQEFRDGALDRSNLEESYFPSLQHLIFPFSPPKDSREIHALSSTFQNIKRITCRTGKYGGKIGLLLDAISRSYAHTSRTCNVVVRFAICSYPPTRLFLWSTSPS</sequence>
<dbReference type="EMBL" id="KV417619">
    <property type="protein sequence ID" value="KZP14323.1"/>
    <property type="molecule type" value="Genomic_DNA"/>
</dbReference>
<dbReference type="Proteomes" id="UP000076532">
    <property type="component" value="Unassembled WGS sequence"/>
</dbReference>
<name>A0A166D511_9AGAM</name>
<keyword evidence="3" id="KW-1185">Reference proteome</keyword>
<feature type="compositionally biased region" description="Basic and acidic residues" evidence="1">
    <location>
        <begin position="12"/>
        <end position="41"/>
    </location>
</feature>